<reference evidence="3 4" key="1">
    <citation type="journal article" date="2020" name="Microb. Ecol.">
        <title>Ecogenomics of the Marine Benthic Filamentous Cyanobacterium Adonisia.</title>
        <authorList>
            <person name="Walter J.M."/>
            <person name="Coutinho F.H."/>
            <person name="Leomil L."/>
            <person name="Hargreaves P.I."/>
            <person name="Campeao M.E."/>
            <person name="Vieira V.V."/>
            <person name="Silva B.S."/>
            <person name="Fistarol G.O."/>
            <person name="Salomon P.S."/>
            <person name="Sawabe T."/>
            <person name="Mino S."/>
            <person name="Hosokawa M."/>
            <person name="Miyashita H."/>
            <person name="Maruyama F."/>
            <person name="van Verk M.C."/>
            <person name="Dutilh B.E."/>
            <person name="Thompson C.C."/>
            <person name="Thompson F.L."/>
        </authorList>
    </citation>
    <scope>NUCLEOTIDE SEQUENCE [LARGE SCALE GENOMIC DNA]</scope>
    <source>
        <strain evidence="3 4">CCMR0082</strain>
    </source>
</reference>
<dbReference type="Pfam" id="PF18181">
    <property type="entry name" value="SLATT_1"/>
    <property type="match status" value="1"/>
</dbReference>
<dbReference type="InterPro" id="IPR040884">
    <property type="entry name" value="SLATT_1"/>
</dbReference>
<sequence>MTIALTGALSNYLDFKRVEATLVGYNRAADGLYDVEAWWNSLSLDQKQNSKNCERLVISTEAIIRSEHVSWLQDMQDRLAEMYGNTENETYPENNNEDQQNKSG</sequence>
<dbReference type="Proteomes" id="UP000473574">
    <property type="component" value="Unassembled WGS sequence"/>
</dbReference>
<evidence type="ECO:0000313" key="3">
    <source>
        <dbReference type="EMBL" id="NEZ65759.1"/>
    </source>
</evidence>
<evidence type="ECO:0000313" key="4">
    <source>
        <dbReference type="Proteomes" id="UP000473574"/>
    </source>
</evidence>
<feature type="region of interest" description="Disordered" evidence="1">
    <location>
        <begin position="82"/>
        <end position="104"/>
    </location>
</feature>
<comment type="caution">
    <text evidence="3">The sequence shown here is derived from an EMBL/GenBank/DDBJ whole genome shotgun (WGS) entry which is preliminary data.</text>
</comment>
<evidence type="ECO:0000256" key="1">
    <source>
        <dbReference type="SAM" id="MobiDB-lite"/>
    </source>
</evidence>
<feature type="compositionally biased region" description="Low complexity" evidence="1">
    <location>
        <begin position="85"/>
        <end position="94"/>
    </location>
</feature>
<dbReference type="AlphaFoldDB" id="A0A6M0SB77"/>
<organism evidence="3 4">
    <name type="scientific">Adonisia turfae CCMR0082</name>
    <dbReference type="NCBI Taxonomy" id="2304604"/>
    <lineage>
        <taxon>Bacteria</taxon>
        <taxon>Bacillati</taxon>
        <taxon>Cyanobacteriota</taxon>
        <taxon>Adonisia</taxon>
        <taxon>Adonisia turfae</taxon>
    </lineage>
</organism>
<evidence type="ECO:0000259" key="2">
    <source>
        <dbReference type="Pfam" id="PF18181"/>
    </source>
</evidence>
<dbReference type="RefSeq" id="WP_163671750.1">
    <property type="nucleotide sequence ID" value="NZ_QZCE01000002.1"/>
</dbReference>
<gene>
    <name evidence="3" type="ORF">D0962_23885</name>
</gene>
<dbReference type="EMBL" id="QZCE01000002">
    <property type="protein sequence ID" value="NEZ65759.1"/>
    <property type="molecule type" value="Genomic_DNA"/>
</dbReference>
<protein>
    <recommendedName>
        <fullName evidence="2">SMODS and SLOG-associating 2TM effector domain-containing protein</fullName>
    </recommendedName>
</protein>
<name>A0A6M0SB77_9CYAN</name>
<accession>A0A6M0SB77</accession>
<proteinExistence type="predicted"/>
<feature type="domain" description="SMODS and SLOG-associating 2TM effector" evidence="2">
    <location>
        <begin position="2"/>
        <end position="71"/>
    </location>
</feature>